<dbReference type="PaxDb" id="123214-PERMA_0290"/>
<evidence type="ECO:0000256" key="1">
    <source>
        <dbReference type="SAM" id="Phobius"/>
    </source>
</evidence>
<evidence type="ECO:0000313" key="3">
    <source>
        <dbReference type="Proteomes" id="UP000001366"/>
    </source>
</evidence>
<feature type="transmembrane region" description="Helical" evidence="1">
    <location>
        <begin position="108"/>
        <end position="133"/>
    </location>
</feature>
<keyword evidence="1" id="KW-1133">Transmembrane helix</keyword>
<keyword evidence="1" id="KW-0812">Transmembrane</keyword>
<evidence type="ECO:0000313" key="2">
    <source>
        <dbReference type="EMBL" id="ACO04396.1"/>
    </source>
</evidence>
<proteinExistence type="predicted"/>
<gene>
    <name evidence="2" type="ordered locus">PERMA_0290</name>
</gene>
<organism evidence="2 3">
    <name type="scientific">Persephonella marina (strain DSM 14350 / EX-H1)</name>
    <dbReference type="NCBI Taxonomy" id="123214"/>
    <lineage>
        <taxon>Bacteria</taxon>
        <taxon>Pseudomonadati</taxon>
        <taxon>Aquificota</taxon>
        <taxon>Aquificia</taxon>
        <taxon>Aquificales</taxon>
        <taxon>Hydrogenothermaceae</taxon>
        <taxon>Persephonella</taxon>
    </lineage>
</organism>
<dbReference type="STRING" id="123214.PERMA_0290"/>
<reference evidence="2 3" key="1">
    <citation type="journal article" date="2009" name="J. Bacteriol.">
        <title>Complete and draft genome sequences of six members of the Aquificales.</title>
        <authorList>
            <person name="Reysenbach A.L."/>
            <person name="Hamamura N."/>
            <person name="Podar M."/>
            <person name="Griffiths E."/>
            <person name="Ferreira S."/>
            <person name="Hochstein R."/>
            <person name="Heidelberg J."/>
            <person name="Johnson J."/>
            <person name="Mead D."/>
            <person name="Pohorille A."/>
            <person name="Sarmiento M."/>
            <person name="Schweighofer K."/>
            <person name="Seshadri R."/>
            <person name="Voytek M.A."/>
        </authorList>
    </citation>
    <scope>NUCLEOTIDE SEQUENCE [LARGE SCALE GENOMIC DNA]</scope>
    <source>
        <strain evidence="3">DSM 14350 / EX-H1</strain>
    </source>
</reference>
<dbReference type="AlphaFoldDB" id="C0QTR8"/>
<accession>C0QTR8</accession>
<dbReference type="KEGG" id="pmx:PERMA_0290"/>
<keyword evidence="3" id="KW-1185">Reference proteome</keyword>
<dbReference type="OrthoDB" id="13235at2"/>
<dbReference type="Proteomes" id="UP000001366">
    <property type="component" value="Chromosome"/>
</dbReference>
<dbReference type="RefSeq" id="WP_012676634.1">
    <property type="nucleotide sequence ID" value="NC_012440.1"/>
</dbReference>
<dbReference type="EMBL" id="CP001230">
    <property type="protein sequence ID" value="ACO04396.1"/>
    <property type="molecule type" value="Genomic_DNA"/>
</dbReference>
<dbReference type="eggNOG" id="ENOG50347G4">
    <property type="taxonomic scope" value="Bacteria"/>
</dbReference>
<sequence length="196" mass="23392">MLDIQKAARLIKEDGLYTFIYNEMKELSGKEGLTVEEILHLLNENPKFLDDYKTLNSQSEISNIQIREQIINKDDSEECKSIKKKINENRRKLLSLEAYGNEPDSMLYAVWIGSAVIFTIFVIHNLVVLYTYWYENHPFYVYLFYLFSVISGFLFYRKKIRDHHRLHKKFREIEKETKTLIEKGKEKGCIDKIYTD</sequence>
<protein>
    <recommendedName>
        <fullName evidence="4">2TM domain-containing protein</fullName>
    </recommendedName>
</protein>
<feature type="transmembrane region" description="Helical" evidence="1">
    <location>
        <begin position="139"/>
        <end position="156"/>
    </location>
</feature>
<evidence type="ECO:0008006" key="4">
    <source>
        <dbReference type="Google" id="ProtNLM"/>
    </source>
</evidence>
<keyword evidence="1" id="KW-0472">Membrane</keyword>
<dbReference type="HOGENOM" id="CLU_1359808_0_0_0"/>
<name>C0QTR8_PERMH</name>